<sequence length="171" mass="20560">MKKIKNLTAAEAKEAFTKWEVKHPRHDDFDFNSAQIGNYKELFRLADRESIIDLIYDLFNYGFMAGYKQAEAEQKAKIDKRMYNDMHRRLLELVYYLPFGYRAEYFYCMMSHLLPEDCFYLMPKRITKPMLEIRAKIEEKKAREKAEREERQKVIDEALKQYEQQKGGESA</sequence>
<dbReference type="Proteomes" id="UP000304953">
    <property type="component" value="Unassembled WGS sequence"/>
</dbReference>
<keyword evidence="2" id="KW-1185">Reference proteome</keyword>
<evidence type="ECO:0000313" key="1">
    <source>
        <dbReference type="EMBL" id="TGY98175.1"/>
    </source>
</evidence>
<dbReference type="EMBL" id="SRYA01000002">
    <property type="protein sequence ID" value="TGY98175.1"/>
    <property type="molecule type" value="Genomic_DNA"/>
</dbReference>
<evidence type="ECO:0000313" key="2">
    <source>
        <dbReference type="Proteomes" id="UP000304953"/>
    </source>
</evidence>
<comment type="caution">
    <text evidence="1">The sequence shown here is derived from an EMBL/GenBank/DDBJ whole genome shotgun (WGS) entry which is preliminary data.</text>
</comment>
<proteinExistence type="predicted"/>
<accession>A0AC61S1Q4</accession>
<protein>
    <submittedName>
        <fullName evidence="1">Uncharacterized protein</fullName>
    </submittedName>
</protein>
<gene>
    <name evidence="1" type="ORF">E5329_01865</name>
</gene>
<reference evidence="1" key="1">
    <citation type="submission" date="2019-04" db="EMBL/GenBank/DDBJ databases">
        <title>Microbes associate with the intestines of laboratory mice.</title>
        <authorList>
            <person name="Navarre W."/>
            <person name="Wong E."/>
            <person name="Huang K."/>
            <person name="Tropini C."/>
            <person name="Ng K."/>
            <person name="Yu B."/>
        </authorList>
    </citation>
    <scope>NUCLEOTIDE SEQUENCE</scope>
    <source>
        <strain evidence="1">NM01_1-7b</strain>
    </source>
</reference>
<organism evidence="1 2">
    <name type="scientific">Petralouisia muris</name>
    <dbReference type="NCBI Taxonomy" id="3032872"/>
    <lineage>
        <taxon>Bacteria</taxon>
        <taxon>Bacillati</taxon>
        <taxon>Bacillota</taxon>
        <taxon>Clostridia</taxon>
        <taxon>Lachnospirales</taxon>
        <taxon>Lachnospiraceae</taxon>
        <taxon>Petralouisia</taxon>
    </lineage>
</organism>
<name>A0AC61S1Q4_9FIRM</name>